<evidence type="ECO:0000256" key="5">
    <source>
        <dbReference type="ARBA" id="ARBA00022989"/>
    </source>
</evidence>
<feature type="transmembrane region" description="Helical" evidence="8">
    <location>
        <begin position="1022"/>
        <end position="1043"/>
    </location>
</feature>
<dbReference type="OrthoDB" id="1076608at2759"/>
<evidence type="ECO:0000259" key="10">
    <source>
        <dbReference type="Pfam" id="PF12621"/>
    </source>
</evidence>
<gene>
    <name evidence="15" type="ORF">B0A48_13907</name>
</gene>
<evidence type="ECO:0000259" key="9">
    <source>
        <dbReference type="Pfam" id="PF02714"/>
    </source>
</evidence>
<evidence type="ECO:0000256" key="6">
    <source>
        <dbReference type="ARBA" id="ARBA00023136"/>
    </source>
</evidence>
<feature type="transmembrane region" description="Helical" evidence="8">
    <location>
        <begin position="1587"/>
        <end position="1609"/>
    </location>
</feature>
<accession>A0A1V8SM10</accession>
<keyword evidence="6 8" id="KW-0472">Membrane</keyword>
<feature type="transmembrane region" description="Helical" evidence="8">
    <location>
        <begin position="1146"/>
        <end position="1169"/>
    </location>
</feature>
<dbReference type="Pfam" id="PF14703">
    <property type="entry name" value="PHM7_cyt"/>
    <property type="match status" value="1"/>
</dbReference>
<dbReference type="InterPro" id="IPR055528">
    <property type="entry name" value="DUF7102"/>
</dbReference>
<evidence type="ECO:0000313" key="16">
    <source>
        <dbReference type="Proteomes" id="UP000192596"/>
    </source>
</evidence>
<dbReference type="InterPro" id="IPR057559">
    <property type="entry name" value="SAM_6"/>
</dbReference>
<evidence type="ECO:0000256" key="7">
    <source>
        <dbReference type="SAM" id="MobiDB-lite"/>
    </source>
</evidence>
<dbReference type="Proteomes" id="UP000192596">
    <property type="component" value="Unassembled WGS sequence"/>
</dbReference>
<comment type="subcellular location">
    <subcellularLocation>
        <location evidence="1">Membrane</location>
        <topology evidence="1">Multi-pass membrane protein</topology>
    </subcellularLocation>
</comment>
<feature type="transmembrane region" description="Helical" evidence="8">
    <location>
        <begin position="1537"/>
        <end position="1566"/>
    </location>
</feature>
<feature type="compositionally biased region" description="Basic and acidic residues" evidence="7">
    <location>
        <begin position="1268"/>
        <end position="1280"/>
    </location>
</feature>
<feature type="transmembrane region" description="Helical" evidence="8">
    <location>
        <begin position="1444"/>
        <end position="1468"/>
    </location>
</feature>
<reference evidence="16" key="1">
    <citation type="submission" date="2017-03" db="EMBL/GenBank/DDBJ databases">
        <title>Genomes of endolithic fungi from Antarctica.</title>
        <authorList>
            <person name="Coleine C."/>
            <person name="Masonjones S."/>
            <person name="Stajich J.E."/>
        </authorList>
    </citation>
    <scope>NUCLEOTIDE SEQUENCE [LARGE SCALE GENOMIC DNA]</scope>
    <source>
        <strain evidence="16">CCFEE 5527</strain>
    </source>
</reference>
<dbReference type="InterPro" id="IPR032880">
    <property type="entry name" value="CSC1/OSCA1-like_N"/>
</dbReference>
<evidence type="ECO:0000256" key="2">
    <source>
        <dbReference type="ARBA" id="ARBA00007779"/>
    </source>
</evidence>
<evidence type="ECO:0000256" key="4">
    <source>
        <dbReference type="ARBA" id="ARBA00022692"/>
    </source>
</evidence>
<evidence type="ECO:0000259" key="14">
    <source>
        <dbReference type="Pfam" id="PF23395"/>
    </source>
</evidence>
<dbReference type="InterPro" id="IPR027815">
    <property type="entry name" value="CSC1/OSCA1-like_cyt"/>
</dbReference>
<evidence type="ECO:0000259" key="11">
    <source>
        <dbReference type="Pfam" id="PF13967"/>
    </source>
</evidence>
<dbReference type="Pfam" id="PF02714">
    <property type="entry name" value="RSN1_7TM"/>
    <property type="match status" value="1"/>
</dbReference>
<feature type="transmembrane region" description="Helical" evidence="8">
    <location>
        <begin position="1615"/>
        <end position="1633"/>
    </location>
</feature>
<dbReference type="InterPro" id="IPR045122">
    <property type="entry name" value="Csc1-like"/>
</dbReference>
<organism evidence="15 16">
    <name type="scientific">Cryoendolithus antarcticus</name>
    <dbReference type="NCBI Taxonomy" id="1507870"/>
    <lineage>
        <taxon>Eukaryota</taxon>
        <taxon>Fungi</taxon>
        <taxon>Dikarya</taxon>
        <taxon>Ascomycota</taxon>
        <taxon>Pezizomycotina</taxon>
        <taxon>Dothideomycetes</taxon>
        <taxon>Dothideomycetidae</taxon>
        <taxon>Cladosporiales</taxon>
        <taxon>Cladosporiaceae</taxon>
        <taxon>Cryoendolithus</taxon>
    </lineage>
</organism>
<dbReference type="Pfam" id="PF23395">
    <property type="entry name" value="SAM_6"/>
    <property type="match status" value="1"/>
</dbReference>
<feature type="domain" description="DUF7102" evidence="13">
    <location>
        <begin position="737"/>
        <end position="894"/>
    </location>
</feature>
<name>A0A1V8SM10_9PEZI</name>
<dbReference type="Pfam" id="PF13967">
    <property type="entry name" value="RSN1_TM"/>
    <property type="match status" value="1"/>
</dbReference>
<feature type="region of interest" description="Disordered" evidence="7">
    <location>
        <begin position="1733"/>
        <end position="1753"/>
    </location>
</feature>
<evidence type="ECO:0000256" key="1">
    <source>
        <dbReference type="ARBA" id="ARBA00004141"/>
    </source>
</evidence>
<dbReference type="PANTHER" id="PTHR13018:SF26">
    <property type="entry name" value="DOMAIN PROTEIN, PUTATIVE (AFU_ORTHOLOGUE AFUA_5G10920)-RELATED"/>
    <property type="match status" value="1"/>
</dbReference>
<feature type="transmembrane region" description="Helical" evidence="8">
    <location>
        <begin position="1102"/>
        <end position="1126"/>
    </location>
</feature>
<proteinExistence type="inferred from homology"/>
<evidence type="ECO:0008006" key="17">
    <source>
        <dbReference type="Google" id="ProtNLM"/>
    </source>
</evidence>
<dbReference type="Pfam" id="PF12621">
    <property type="entry name" value="PHM7_ext"/>
    <property type="match status" value="1"/>
</dbReference>
<dbReference type="Pfam" id="PF23394">
    <property type="entry name" value="DUF7102"/>
    <property type="match status" value="1"/>
</dbReference>
<evidence type="ECO:0000259" key="13">
    <source>
        <dbReference type="Pfam" id="PF23394"/>
    </source>
</evidence>
<evidence type="ECO:0000256" key="3">
    <source>
        <dbReference type="ARBA" id="ARBA00022448"/>
    </source>
</evidence>
<protein>
    <recommendedName>
        <fullName evidence="17">CSC1/OSCA1-like 7TM region domain-containing protein</fullName>
    </recommendedName>
</protein>
<feature type="region of interest" description="Disordered" evidence="7">
    <location>
        <begin position="69"/>
        <end position="106"/>
    </location>
</feature>
<dbReference type="GO" id="GO:0005886">
    <property type="term" value="C:plasma membrane"/>
    <property type="evidence" value="ECO:0007669"/>
    <property type="project" value="TreeGrafter"/>
</dbReference>
<keyword evidence="16" id="KW-1185">Reference proteome</keyword>
<feature type="domain" description="CSC1/OSCA1-like cytosolic" evidence="12">
    <location>
        <begin position="1194"/>
        <end position="1385"/>
    </location>
</feature>
<comment type="similarity">
    <text evidence="2">Belongs to the CSC1 (TC 1.A.17) family.</text>
</comment>
<dbReference type="PANTHER" id="PTHR13018">
    <property type="entry name" value="PROBABLE MEMBRANE PROTEIN DUF221-RELATED"/>
    <property type="match status" value="1"/>
</dbReference>
<feature type="compositionally biased region" description="Low complexity" evidence="7">
    <location>
        <begin position="81"/>
        <end position="105"/>
    </location>
</feature>
<sequence>MAEDVTWSPVPNDESAMGTSPLGPDADSHDEYNLGDLSDIGNTPDLPSCTGAWQQVNLPGSLTSTVSWSGPLPVSGDASNDSGSYDSTSETSETSGTSESSKYESGLPLHYSRKYRMTESYLNDNPLESEWIPYPPATADEDRLDPPGTIDIESSVRVVHESLGERLDVDKDTITYLAEIAALDKPMQLNLQLDQLRGARARNKLGLTSRDFEPFHLDEDADEGPAFPRLMCVEARALDRSITDEKWNVSQETMEYLRDLIKMLNEVLPDTEYKPRPGTITPPLLPLSPPATPGIPEGEAMQIDFTSTPEDLIAQDAIAAAEAVLAEDAEFVNTVEKFGCRDGASEISDYSLPKSIDAALSSSSPLGKKRLRKLKLDSPLLPIASGESPAKKAKKVSFPAELASLIPDPTPDSSIQDPKHVQADIDDFIQSVIRPFADSVTQGIDSEKLSEVDTTMRVRVPEIEAVHSRTPWQEYASVSESMAPLQAQRSLLHYTKRELLKDEQKWCGVSKLERMLPWKPFPPHLGKINADDDSDDGSLDRYMSDLNLEAEVDPLQLIAQPGILQILQDREDDDDELQPFVTSVESNAASGTATRLANDGPNCTPIVPGQMPATLGQPSVRAINGQNPRDTEYIRLINNGYNQMVPGSDTMVPLSNTAETNGSATTLTNILREDGLFSFMRLQGKPSENIKPTAVETAIAKASAPPVAVMLPPAPLTQRVRLAVPAKPSPQHDRSMAIVVSPSLMANRSQARALQAALPKLELIERAPLGGAMEKGKTISAEEGDMILSPSTGLLFTTLQKLKQRPLPGQTDFHGIRERIAAVAARFERLLVFVSEANHSETGPGDLDDRDAEALSDLVTFTSSIDCEVQTTYILGGDSDLTAWTAAAITSYGVVDGSITLLQDETLWERFMRKAGLNAFAAQAILDQLKRTDSASSEATIEERSGLAAFVCMSVEERVERFGALLGGNRLLKRVSQVIDAKCSAHRVREKSMAKAPNCNAQGTDANVGSAQGSQGASITSVITTLIPVIAFAAVWAILFLFLRKKFPRNYQPRTFLGSLRENERSPKMPNGLFNWLGEFWHISDTYVLNHHSLDGYLFLRLLKIATVICLVGCAIMMPVLFPINITGGGGKSGFDILTMANVTNNYFKMFAHAGCAVIFFSFVLFMITRESIYFINLRQAYLMSPYYASRLSSRTVLYTSVPADYMNETKLRRMLGPAVRRVWPVSDVKELEDMVEDRDKAAMKLEGAEVKLITTANGARIKAAKKGGRENSDQAHIADSEQGSLAGRYLKPKQRPTHRLKPLIGKKVDTIDWCRGELNRLNPKIDEHQAVHRRHEATLGNSVFVEFQTLSDAQAAYQSLTHHHVLHMAPRYTGMVPDDVIWGNLKIKWWERIIRQIVCITFVVVLVIFWSIPVAFVGAISHVDKLTCLIPAFNFIYNLPEQLLGLITGLLPVVLLAVLMALLPIILRLAAKLSGAPTHSAVEYTVQNYYFAFQVVQVFLVATLGSAAASVVQTISKNPGAVTSLLANNLPTASTFYLSYFILQGLGVMSGVLVGLVGLIIFLVLGKLLDKTPRKMYNRWVKLAGMGWGTVFPVFTNLLVIAICYAAIAPLVLLFAAIGLYLFYFAYRYNLLFVTNATLDTKGAVYPRALQQVFVGLYIAEVCLIGLFAIAAGTSVGALGPLIIMIIFLIFTALYHLSLNAALGPHLNFLPKSIDAEERRLLAQDRGEPVTDGYDEGIRSKEGNSSATNGHAAPFVPHKKPNMFTKWLRPDIYTDYETMRQLVPKDIAIEYDEFTENHAFYNPAIISERPLLWIPRDPVGISRQEVRDTEKVNPITDEGAFLDEKNKVTWDSPQGRPPIYQEKIYY</sequence>
<feature type="domain" description="CSC1/OSCA1-like 7TM region" evidence="9">
    <location>
        <begin position="1396"/>
        <end position="1669"/>
    </location>
</feature>
<feature type="transmembrane region" description="Helical" evidence="8">
    <location>
        <begin position="1679"/>
        <end position="1698"/>
    </location>
</feature>
<dbReference type="GO" id="GO:0005227">
    <property type="term" value="F:calcium-activated cation channel activity"/>
    <property type="evidence" value="ECO:0007669"/>
    <property type="project" value="InterPro"/>
</dbReference>
<comment type="caution">
    <text evidence="15">The sequence shown here is derived from an EMBL/GenBank/DDBJ whole genome shotgun (WGS) entry which is preliminary data.</text>
</comment>
<feature type="domain" description="10TM putative phosphate transporter extracellular tail" evidence="10">
    <location>
        <begin position="1768"/>
        <end position="1859"/>
    </location>
</feature>
<evidence type="ECO:0000259" key="12">
    <source>
        <dbReference type="Pfam" id="PF14703"/>
    </source>
</evidence>
<feature type="domain" description="SAM-like" evidence="14">
    <location>
        <begin position="902"/>
        <end position="979"/>
    </location>
</feature>
<keyword evidence="5 8" id="KW-1133">Transmembrane helix</keyword>
<dbReference type="EMBL" id="NAJO01000036">
    <property type="protein sequence ID" value="OQO00120.1"/>
    <property type="molecule type" value="Genomic_DNA"/>
</dbReference>
<feature type="region of interest" description="Disordered" evidence="7">
    <location>
        <begin position="1"/>
        <end position="55"/>
    </location>
</feature>
<keyword evidence="4 8" id="KW-0812">Transmembrane</keyword>
<dbReference type="InParanoid" id="A0A1V8SM10"/>
<evidence type="ECO:0000313" key="15">
    <source>
        <dbReference type="EMBL" id="OQO00120.1"/>
    </source>
</evidence>
<evidence type="ECO:0000256" key="8">
    <source>
        <dbReference type="SAM" id="Phobius"/>
    </source>
</evidence>
<feature type="transmembrane region" description="Helical" evidence="8">
    <location>
        <begin position="1489"/>
        <end position="1517"/>
    </location>
</feature>
<feature type="region of interest" description="Disordered" evidence="7">
    <location>
        <begin position="1266"/>
        <end position="1287"/>
    </location>
</feature>
<feature type="transmembrane region" description="Helical" evidence="8">
    <location>
        <begin position="1398"/>
        <end position="1424"/>
    </location>
</feature>
<feature type="transmembrane region" description="Helical" evidence="8">
    <location>
        <begin position="1654"/>
        <end position="1673"/>
    </location>
</feature>
<keyword evidence="3" id="KW-0813">Transport</keyword>
<feature type="domain" description="CSC1/OSCA1-like N-terminal transmembrane" evidence="11">
    <location>
        <begin position="1022"/>
        <end position="1171"/>
    </location>
</feature>
<dbReference type="InterPro" id="IPR022257">
    <property type="entry name" value="PHM7_ext"/>
</dbReference>
<dbReference type="InterPro" id="IPR003864">
    <property type="entry name" value="CSC1/OSCA1-like_7TM"/>
</dbReference>